<evidence type="ECO:0000256" key="1">
    <source>
        <dbReference type="ARBA" id="ARBA00005755"/>
    </source>
</evidence>
<dbReference type="EC" id="2.7.7.7" evidence="2"/>
<dbReference type="GO" id="GO:0003887">
    <property type="term" value="F:DNA-directed DNA polymerase activity"/>
    <property type="evidence" value="ECO:0007669"/>
    <property type="project" value="UniProtKB-KW"/>
</dbReference>
<evidence type="ECO:0000256" key="8">
    <source>
        <dbReference type="ARBA" id="ARBA00049244"/>
    </source>
</evidence>
<keyword evidence="5" id="KW-0235">DNA replication</keyword>
<dbReference type="SUPFAM" id="SSF56672">
    <property type="entry name" value="DNA/RNA polymerases"/>
    <property type="match status" value="1"/>
</dbReference>
<gene>
    <name evidence="10" type="ORF">GA0061098_102136</name>
</gene>
<comment type="catalytic activity">
    <reaction evidence="8">
        <text>DNA(n) + a 2'-deoxyribonucleoside 5'-triphosphate = DNA(n+1) + diphosphate</text>
        <dbReference type="Rhea" id="RHEA:22508"/>
        <dbReference type="Rhea" id="RHEA-COMP:17339"/>
        <dbReference type="Rhea" id="RHEA-COMP:17340"/>
        <dbReference type="ChEBI" id="CHEBI:33019"/>
        <dbReference type="ChEBI" id="CHEBI:61560"/>
        <dbReference type="ChEBI" id="CHEBI:173112"/>
        <dbReference type="EC" id="2.7.7.7"/>
    </reaction>
</comment>
<evidence type="ECO:0000256" key="6">
    <source>
        <dbReference type="ARBA" id="ARBA00022932"/>
    </source>
</evidence>
<sequence>MSGLVRKRKKKPERELAADSIIDPNQLEMFEIEAVKKASKKGETFLEAASEVTIREMPYQPLATFEIDRSDIEVGHANNYLLIGFDTEYQPLKPVFDNRDVEAGKALYEVLSYQFHAIQLNGSSWNGMAIPNPNQRLTFTEFLTYALAAGAERGEPIPSVIVLVGHYNRADIPAFADRGQVFDRVKNVRNSLVTQAVPISVKMSFKDQLGPVEFKVYLRDTMLLAPAGRKSLASLGELVGIPKMMLHETREGDLRLKRQMKFVRANKPALFREYALLDARISAQYFREVTRVYQEATGAKFVPSQLSKIGLRILQDEWNSRTPVVDPVAMVGRETQREVVWNNKTAQFNTKSYHPYIEEIYWWADFVTECYQGGRNEQLWFGPTFEDDWSDYDLKSAYPTGMATIGRPNWKELYYTDDVSQFTIDTFGFACVDFRFPAETRYPTLPVRSDNGIIFPLAGRSYCAAPEIQLAINLGCDLRIRQGVVIPQDLSDPVFLPFIKESIARRNHAISPIEKEFWKEVTNSCYGKTAQGLRKKRVFDLRTGETEKIGPSAITNPFFAAHITSFVRAAVGEIMNALPADKMVFSVTTDGLNTNATEEEMAVAKRGPIMRHYERTVVALTGKDEVLTEKHSVRQLLGMRTRGQATIKPGNGEQETRYVLAKAGVRPPMEYREIHEQNDYMLKLFFGRTPETMIDIEVHTTMADMIKHGADLVSKQSRKRASLEYDFKRCPKAIAMATAVLPNLSKAEHVAFSTKPWRDISEFKMVRAMWEDYWRSGSGVCLKTIDVFADFAEFFEMMKSLPGGSKKYFRKHDRHGLQRLRRDLCRAYKHGMAGFPKVASYTASEFADILNSTSMAKLGVKTKIADVENGKRAPFSPNSTPPTKEVLAVCRELRAHFPELDQKSLVGSIAPDQVMLSPALTAKCPFVERLVMHQEPVGP</sequence>
<keyword evidence="4" id="KW-0548">Nucleotidyltransferase</keyword>
<dbReference type="InterPro" id="IPR043502">
    <property type="entry name" value="DNA/RNA_pol_sf"/>
</dbReference>
<reference evidence="11" key="1">
    <citation type="submission" date="2016-08" db="EMBL/GenBank/DDBJ databases">
        <authorList>
            <person name="Varghese N."/>
            <person name="Submissions Spin"/>
        </authorList>
    </citation>
    <scope>NUCLEOTIDE SEQUENCE [LARGE SCALE GENOMIC DNA]</scope>
    <source>
        <strain evidence="11">ERR11</strain>
    </source>
</reference>
<dbReference type="AlphaFoldDB" id="A0A1C3XNN6"/>
<accession>A0A1C3XNN6</accession>
<keyword evidence="6" id="KW-0239">DNA-directed DNA polymerase</keyword>
<evidence type="ECO:0000256" key="2">
    <source>
        <dbReference type="ARBA" id="ARBA00012417"/>
    </source>
</evidence>
<keyword evidence="7" id="KW-0238">DNA-binding</keyword>
<dbReference type="GO" id="GO:0000166">
    <property type="term" value="F:nucleotide binding"/>
    <property type="evidence" value="ECO:0007669"/>
    <property type="project" value="InterPro"/>
</dbReference>
<dbReference type="EMBL" id="FMAI01000021">
    <property type="protein sequence ID" value="SCB53829.1"/>
    <property type="molecule type" value="Genomic_DNA"/>
</dbReference>
<dbReference type="RefSeq" id="WP_091965342.1">
    <property type="nucleotide sequence ID" value="NZ_FMAI01000021.1"/>
</dbReference>
<evidence type="ECO:0000313" key="11">
    <source>
        <dbReference type="Proteomes" id="UP000199184"/>
    </source>
</evidence>
<dbReference type="InterPro" id="IPR004868">
    <property type="entry name" value="DNA-dir_DNA_pol_B_mt/vir"/>
</dbReference>
<organism evidence="10 11">
    <name type="scientific">Bradyrhizobium shewense</name>
    <dbReference type="NCBI Taxonomy" id="1761772"/>
    <lineage>
        <taxon>Bacteria</taxon>
        <taxon>Pseudomonadati</taxon>
        <taxon>Pseudomonadota</taxon>
        <taxon>Alphaproteobacteria</taxon>
        <taxon>Hyphomicrobiales</taxon>
        <taxon>Nitrobacteraceae</taxon>
        <taxon>Bradyrhizobium</taxon>
    </lineage>
</organism>
<evidence type="ECO:0000256" key="3">
    <source>
        <dbReference type="ARBA" id="ARBA00022679"/>
    </source>
</evidence>
<dbReference type="Pfam" id="PF03175">
    <property type="entry name" value="DNA_pol_B_2"/>
    <property type="match status" value="1"/>
</dbReference>
<dbReference type="Proteomes" id="UP000199184">
    <property type="component" value="Unassembled WGS sequence"/>
</dbReference>
<name>A0A1C3XNN6_9BRAD</name>
<dbReference type="GO" id="GO:0003677">
    <property type="term" value="F:DNA binding"/>
    <property type="evidence" value="ECO:0007669"/>
    <property type="project" value="UniProtKB-KW"/>
</dbReference>
<feature type="domain" description="DNA-directed DNA polymerase family B mitochondria/virus" evidence="9">
    <location>
        <begin position="365"/>
        <end position="546"/>
    </location>
</feature>
<evidence type="ECO:0000313" key="10">
    <source>
        <dbReference type="EMBL" id="SCB53829.1"/>
    </source>
</evidence>
<evidence type="ECO:0000256" key="5">
    <source>
        <dbReference type="ARBA" id="ARBA00022705"/>
    </source>
</evidence>
<keyword evidence="3" id="KW-0808">Transferase</keyword>
<evidence type="ECO:0000256" key="7">
    <source>
        <dbReference type="ARBA" id="ARBA00023125"/>
    </source>
</evidence>
<evidence type="ECO:0000259" key="9">
    <source>
        <dbReference type="Pfam" id="PF03175"/>
    </source>
</evidence>
<proteinExistence type="inferred from homology"/>
<comment type="similarity">
    <text evidence="1">Belongs to the DNA polymerase type-B family.</text>
</comment>
<protein>
    <recommendedName>
        <fullName evidence="2">DNA-directed DNA polymerase</fullName>
        <ecNumber evidence="2">2.7.7.7</ecNumber>
    </recommendedName>
</protein>
<keyword evidence="11" id="KW-1185">Reference proteome</keyword>
<dbReference type="GO" id="GO:0006260">
    <property type="term" value="P:DNA replication"/>
    <property type="evidence" value="ECO:0007669"/>
    <property type="project" value="UniProtKB-KW"/>
</dbReference>
<evidence type="ECO:0000256" key="4">
    <source>
        <dbReference type="ARBA" id="ARBA00022695"/>
    </source>
</evidence>